<feature type="transmembrane region" description="Helical" evidence="2">
    <location>
        <begin position="12"/>
        <end position="34"/>
    </location>
</feature>
<evidence type="ECO:0000313" key="3">
    <source>
        <dbReference type="EMBL" id="CAE7178636.1"/>
    </source>
</evidence>
<dbReference type="SUPFAM" id="SSF53254">
    <property type="entry name" value="Phosphoglycerate mutase-like"/>
    <property type="match status" value="1"/>
</dbReference>
<dbReference type="Gene3D" id="3.40.50.1240">
    <property type="entry name" value="Phosphoglycerate mutase-like"/>
    <property type="match status" value="1"/>
</dbReference>
<organism evidence="3 4">
    <name type="scientific">Pyrenophora teres f. teres</name>
    <dbReference type="NCBI Taxonomy" id="97479"/>
    <lineage>
        <taxon>Eukaryota</taxon>
        <taxon>Fungi</taxon>
        <taxon>Dikarya</taxon>
        <taxon>Ascomycota</taxon>
        <taxon>Pezizomycotina</taxon>
        <taxon>Dothideomycetes</taxon>
        <taxon>Pleosporomycetidae</taxon>
        <taxon>Pleosporales</taxon>
        <taxon>Pleosporineae</taxon>
        <taxon>Pleosporaceae</taxon>
        <taxon>Pyrenophora</taxon>
    </lineage>
</organism>
<dbReference type="InterPro" id="IPR029033">
    <property type="entry name" value="His_PPase_superfam"/>
</dbReference>
<dbReference type="CDD" id="cd07067">
    <property type="entry name" value="HP_PGM_like"/>
    <property type="match status" value="1"/>
</dbReference>
<dbReference type="AlphaFoldDB" id="A0A6S6W4H7"/>
<dbReference type="PANTHER" id="PTHR48100:SF1">
    <property type="entry name" value="HISTIDINE PHOSPHATASE FAMILY PROTEIN-RELATED"/>
    <property type="match status" value="1"/>
</dbReference>
<reference evidence="3" key="1">
    <citation type="submission" date="2021-02" db="EMBL/GenBank/DDBJ databases">
        <authorList>
            <person name="Syme A R."/>
            <person name="Syme A R."/>
            <person name="Moolhuijzen P."/>
        </authorList>
    </citation>
    <scope>NUCLEOTIDE SEQUENCE</scope>
    <source>
        <strain evidence="3">W1-1</strain>
    </source>
</reference>
<evidence type="ECO:0000313" key="4">
    <source>
        <dbReference type="Proteomes" id="UP000472372"/>
    </source>
</evidence>
<accession>A0A6S6W4H7</accession>
<dbReference type="GO" id="GO:0016791">
    <property type="term" value="F:phosphatase activity"/>
    <property type="evidence" value="ECO:0007669"/>
    <property type="project" value="TreeGrafter"/>
</dbReference>
<feature type="region of interest" description="Disordered" evidence="1">
    <location>
        <begin position="345"/>
        <end position="368"/>
    </location>
</feature>
<dbReference type="GO" id="GO:0005737">
    <property type="term" value="C:cytoplasm"/>
    <property type="evidence" value="ECO:0007669"/>
    <property type="project" value="TreeGrafter"/>
</dbReference>
<feature type="compositionally biased region" description="Basic and acidic residues" evidence="1">
    <location>
        <begin position="345"/>
        <end position="355"/>
    </location>
</feature>
<keyword evidence="2" id="KW-0472">Membrane</keyword>
<dbReference type="InterPro" id="IPR050275">
    <property type="entry name" value="PGM_Phosphatase"/>
</dbReference>
<keyword evidence="2" id="KW-0812">Transmembrane</keyword>
<sequence length="368" mass="41797">MLFLSNSYTIRIIGIDFSVPIFLVSGLLILVFYFEMSSSGDSSTALVGEAPPRDFHYKYTVQKGFFMQSEDETDDSKFDFREHNFGLIPRSYPADINISKFQWKHFENYVRNLELTKQPDESYKVLFLGRHGEGWHNVAESEYGTKAWDCYYSALDGANGITWADARLTSVGELQAKDVADLWAEQLKRGIPVPQTFYVSPLTRTIQTADLSFSTLTFPHTLSQKSPYKPLIKELLREALGVHTCDRRSTRTHLCATYPHLTFETGFSDQDLLWKADYREPASARRYRLGMFLDEVIAEDGGVFLSMTSHSGAIGSLLEVVGHRKFRLETGGVIPIFIKAERVEGPREIPPKEPSDSPPMCKDPPMYL</sequence>
<proteinExistence type="predicted"/>
<evidence type="ECO:0000256" key="1">
    <source>
        <dbReference type="SAM" id="MobiDB-lite"/>
    </source>
</evidence>
<gene>
    <name evidence="3" type="ORF">PTTW11_06389</name>
</gene>
<name>A0A6S6W4H7_9PLEO</name>
<dbReference type="Proteomes" id="UP000472372">
    <property type="component" value="Chromosome 5"/>
</dbReference>
<dbReference type="Pfam" id="PF00300">
    <property type="entry name" value="His_Phos_1"/>
    <property type="match status" value="1"/>
</dbReference>
<protein>
    <submittedName>
        <fullName evidence="3">Histidine phosphatase superfamily branch 1</fullName>
    </submittedName>
</protein>
<keyword evidence="2" id="KW-1133">Transmembrane helix</keyword>
<dbReference type="PANTHER" id="PTHR48100">
    <property type="entry name" value="BROAD-SPECIFICITY PHOSPHATASE YOR283W-RELATED"/>
    <property type="match status" value="1"/>
</dbReference>
<dbReference type="EMBL" id="HG992981">
    <property type="protein sequence ID" value="CAE7178636.1"/>
    <property type="molecule type" value="Genomic_DNA"/>
</dbReference>
<evidence type="ECO:0000256" key="2">
    <source>
        <dbReference type="SAM" id="Phobius"/>
    </source>
</evidence>
<dbReference type="InterPro" id="IPR013078">
    <property type="entry name" value="His_Pase_superF_clade-1"/>
</dbReference>